<evidence type="ECO:0000256" key="3">
    <source>
        <dbReference type="ARBA" id="ARBA00022771"/>
    </source>
</evidence>
<dbReference type="GO" id="GO:0009788">
    <property type="term" value="P:negative regulation of abscisic acid-activated signaling pathway"/>
    <property type="evidence" value="ECO:0007669"/>
    <property type="project" value="InterPro"/>
</dbReference>
<reference evidence="6 7" key="1">
    <citation type="journal article" date="2021" name="Hortic Res">
        <title>The domestication of Cucurbita argyrosperma as revealed by the genome of its wild relative.</title>
        <authorList>
            <person name="Barrera-Redondo J."/>
            <person name="Sanchez-de la Vega G."/>
            <person name="Aguirre-Liguori J.A."/>
            <person name="Castellanos-Morales G."/>
            <person name="Gutierrez-Guerrero Y.T."/>
            <person name="Aguirre-Dugua X."/>
            <person name="Aguirre-Planter E."/>
            <person name="Tenaillon M.I."/>
            <person name="Lira-Saade R."/>
            <person name="Eguiarte L.E."/>
        </authorList>
    </citation>
    <scope>NUCLEOTIDE SEQUENCE [LARGE SCALE GENOMIC DNA]</scope>
    <source>
        <strain evidence="6">JBR-2021</strain>
    </source>
</reference>
<evidence type="ECO:0000256" key="4">
    <source>
        <dbReference type="ARBA" id="ARBA00022833"/>
    </source>
</evidence>
<evidence type="ECO:0000256" key="2">
    <source>
        <dbReference type="ARBA" id="ARBA00022723"/>
    </source>
</evidence>
<evidence type="ECO:0000313" key="6">
    <source>
        <dbReference type="EMBL" id="KAG6593367.1"/>
    </source>
</evidence>
<keyword evidence="4" id="KW-0862">Zinc</keyword>
<keyword evidence="3" id="KW-0863">Zinc-finger</keyword>
<comment type="caution">
    <text evidence="6">The sequence shown here is derived from an EMBL/GenBank/DDBJ whole genome shotgun (WGS) entry which is preliminary data.</text>
</comment>
<keyword evidence="2" id="KW-0479">Metal-binding</keyword>
<gene>
    <name evidence="6" type="ORF">SDJN03_12843</name>
</gene>
<name>A0AAV6N9C5_9ROSI</name>
<evidence type="ECO:0000313" key="7">
    <source>
        <dbReference type="Proteomes" id="UP000685013"/>
    </source>
</evidence>
<dbReference type="PANTHER" id="PTHR47287:SF15">
    <property type="entry name" value="ZINC FINGER PROTEIN 3-LIKE"/>
    <property type="match status" value="1"/>
</dbReference>
<dbReference type="PANTHER" id="PTHR47287">
    <property type="entry name" value="C2H2 AND C2HC ZINC FINGERS SUPERFAMILY PROTEIN"/>
    <property type="match status" value="1"/>
</dbReference>
<dbReference type="AlphaFoldDB" id="A0AAV6N9C5"/>
<dbReference type="Proteomes" id="UP000685013">
    <property type="component" value="Chromosome 8"/>
</dbReference>
<organism evidence="6 7">
    <name type="scientific">Cucurbita argyrosperma subsp. sororia</name>
    <dbReference type="NCBI Taxonomy" id="37648"/>
    <lineage>
        <taxon>Eukaryota</taxon>
        <taxon>Viridiplantae</taxon>
        <taxon>Streptophyta</taxon>
        <taxon>Embryophyta</taxon>
        <taxon>Tracheophyta</taxon>
        <taxon>Spermatophyta</taxon>
        <taxon>Magnoliopsida</taxon>
        <taxon>eudicotyledons</taxon>
        <taxon>Gunneridae</taxon>
        <taxon>Pentapetalae</taxon>
        <taxon>rosids</taxon>
        <taxon>fabids</taxon>
        <taxon>Cucurbitales</taxon>
        <taxon>Cucurbitaceae</taxon>
        <taxon>Cucurbiteae</taxon>
        <taxon>Cucurbita</taxon>
    </lineage>
</organism>
<dbReference type="GO" id="GO:0008270">
    <property type="term" value="F:zinc ion binding"/>
    <property type="evidence" value="ECO:0007669"/>
    <property type="project" value="UniProtKB-KW"/>
</dbReference>
<proteinExistence type="predicted"/>
<dbReference type="EMBL" id="JAGKQH010000008">
    <property type="protein sequence ID" value="KAG6593367.1"/>
    <property type="molecule type" value="Genomic_DNA"/>
</dbReference>
<comment type="subcellular location">
    <subcellularLocation>
        <location evidence="1">Nucleus</location>
    </subcellularLocation>
</comment>
<evidence type="ECO:0000256" key="5">
    <source>
        <dbReference type="ARBA" id="ARBA00023242"/>
    </source>
</evidence>
<evidence type="ECO:0000256" key="1">
    <source>
        <dbReference type="ARBA" id="ARBA00004123"/>
    </source>
</evidence>
<accession>A0AAV6N9C5</accession>
<feature type="non-terminal residue" evidence="6">
    <location>
        <position position="1"/>
    </location>
</feature>
<dbReference type="InterPro" id="IPR044246">
    <property type="entry name" value="ZFP3-like"/>
</dbReference>
<protein>
    <submittedName>
        <fullName evidence="6">Uncharacterized protein</fullName>
    </submittedName>
</protein>
<sequence>MDSHQNAYRRDRKVAKTPHKLGINPSVCALALQGFSKSLGIQAHSVIHKPSSYAPIIGSFHPFELDVWDMQPLYKQVAAGQWASLENYLSGASPVLPSGRGAARFDGDMALSPNRDSWFDPKHYYNELHELHCLGLSLRL</sequence>
<keyword evidence="5" id="KW-0539">Nucleus</keyword>
<keyword evidence="7" id="KW-1185">Reference proteome</keyword>
<dbReference type="GO" id="GO:0005634">
    <property type="term" value="C:nucleus"/>
    <property type="evidence" value="ECO:0007669"/>
    <property type="project" value="UniProtKB-SubCell"/>
</dbReference>